<proteinExistence type="predicted"/>
<dbReference type="RefSeq" id="WP_147650125.1">
    <property type="nucleotide sequence ID" value="NZ_CP042806.1"/>
</dbReference>
<keyword evidence="3" id="KW-0032">Aminotransferase</keyword>
<dbReference type="OrthoDB" id="9804366at2"/>
<dbReference type="GO" id="GO:0008483">
    <property type="term" value="F:transaminase activity"/>
    <property type="evidence" value="ECO:0007669"/>
    <property type="project" value="UniProtKB-KW"/>
</dbReference>
<evidence type="ECO:0000256" key="1">
    <source>
        <dbReference type="ARBA" id="ARBA00022898"/>
    </source>
</evidence>
<name>A0A5B9EG91_9BACT</name>
<dbReference type="PANTHER" id="PTHR43092:SF6">
    <property type="entry name" value="BLR1280 PROTEIN"/>
    <property type="match status" value="1"/>
</dbReference>
<gene>
    <name evidence="3" type="ORF">FTW19_24225</name>
</gene>
<dbReference type="EMBL" id="CP042806">
    <property type="protein sequence ID" value="QEE30829.1"/>
    <property type="molecule type" value="Genomic_DNA"/>
</dbReference>
<evidence type="ECO:0000313" key="3">
    <source>
        <dbReference type="EMBL" id="QEE30829.1"/>
    </source>
</evidence>
<keyword evidence="3" id="KW-0808">Transferase</keyword>
<protein>
    <submittedName>
        <fullName evidence="3">Aminotransferase class V-fold PLP-dependent enzyme</fullName>
    </submittedName>
</protein>
<dbReference type="Pfam" id="PF00266">
    <property type="entry name" value="Aminotran_5"/>
    <property type="match status" value="1"/>
</dbReference>
<accession>A0A5B9EG91</accession>
<evidence type="ECO:0000259" key="2">
    <source>
        <dbReference type="Pfam" id="PF00266"/>
    </source>
</evidence>
<dbReference type="InterPro" id="IPR015422">
    <property type="entry name" value="PyrdxlP-dep_Trfase_small"/>
</dbReference>
<dbReference type="AlphaFoldDB" id="A0A5B9EG91"/>
<dbReference type="InterPro" id="IPR006311">
    <property type="entry name" value="TAT_signal"/>
</dbReference>
<dbReference type="SUPFAM" id="SSF53383">
    <property type="entry name" value="PLP-dependent transferases"/>
    <property type="match status" value="1"/>
</dbReference>
<organism evidence="3 4">
    <name type="scientific">Terriglobus albidus</name>
    <dbReference type="NCBI Taxonomy" id="1592106"/>
    <lineage>
        <taxon>Bacteria</taxon>
        <taxon>Pseudomonadati</taxon>
        <taxon>Acidobacteriota</taxon>
        <taxon>Terriglobia</taxon>
        <taxon>Terriglobales</taxon>
        <taxon>Acidobacteriaceae</taxon>
        <taxon>Terriglobus</taxon>
    </lineage>
</organism>
<dbReference type="PROSITE" id="PS51318">
    <property type="entry name" value="TAT"/>
    <property type="match status" value="1"/>
</dbReference>
<keyword evidence="1" id="KW-0663">Pyridoxal phosphate</keyword>
<evidence type="ECO:0000313" key="4">
    <source>
        <dbReference type="Proteomes" id="UP000321820"/>
    </source>
</evidence>
<reference evidence="3 4" key="1">
    <citation type="submission" date="2019-08" db="EMBL/GenBank/DDBJ databases">
        <title>Complete genome sequence of Terriglobus albidus strain ORNL.</title>
        <authorList>
            <person name="Podar M."/>
        </authorList>
    </citation>
    <scope>NUCLEOTIDE SEQUENCE [LARGE SCALE GENOMIC DNA]</scope>
    <source>
        <strain evidence="3 4">ORNL</strain>
    </source>
</reference>
<dbReference type="PANTHER" id="PTHR43092">
    <property type="entry name" value="L-CYSTEINE DESULFHYDRASE"/>
    <property type="match status" value="1"/>
</dbReference>
<dbReference type="InterPro" id="IPR015421">
    <property type="entry name" value="PyrdxlP-dep_Trfase_major"/>
</dbReference>
<keyword evidence="4" id="KW-1185">Reference proteome</keyword>
<sequence>MAGNRRDFLKLAVGGVVLPAAMTNVMEPQAPAFGSAHEAEFIQWYDVDRSLTNLENAYWNVMARPVMDEYWRQTQYLNRVNVPFVRSVTTDRTLAADLDRVRTDVAVLVGVQKDEIALTRCGTESLQDLIIGYRLLKPGDEVVFCDIDYDAMVNTMLYLEDRRGVKVSTFEMPEPATTTAILDAYETKLKNTPRARLMLVTHLCHKTGLVNPVREIIAIARRHGVAVILDTAQAVGQMPVNLMEIDADFAGFSLHKWIGAPLGVGAIYVRKERLGDLELCMGNREDAPDDVRSRVYPGTYNFAATLTVPAAIAFHNRLTVEKKQARLTGLRDRWVHQAMEIDSIQILTPEEKGRYGATTSFRVKGMKSFEQAKQMQETLLKKYGIVTVARKGIAKGAAVRVTPALYNTEGEIDKLVAALKAESGMFA</sequence>
<dbReference type="InterPro" id="IPR015424">
    <property type="entry name" value="PyrdxlP-dep_Trfase"/>
</dbReference>
<dbReference type="Proteomes" id="UP000321820">
    <property type="component" value="Chromosome"/>
</dbReference>
<dbReference type="KEGG" id="talb:FTW19_24225"/>
<dbReference type="InterPro" id="IPR000192">
    <property type="entry name" value="Aminotrans_V_dom"/>
</dbReference>
<dbReference type="Gene3D" id="3.90.1150.10">
    <property type="entry name" value="Aspartate Aminotransferase, domain 1"/>
    <property type="match status" value="1"/>
</dbReference>
<feature type="domain" description="Aminotransferase class V" evidence="2">
    <location>
        <begin position="75"/>
        <end position="415"/>
    </location>
</feature>
<dbReference type="Gene3D" id="3.40.640.10">
    <property type="entry name" value="Type I PLP-dependent aspartate aminotransferase-like (Major domain)"/>
    <property type="match status" value="1"/>
</dbReference>